<dbReference type="InterPro" id="IPR040096">
    <property type="entry name" value="Ric1"/>
</dbReference>
<evidence type="ECO:0000256" key="1">
    <source>
        <dbReference type="ARBA" id="ARBA00004370"/>
    </source>
</evidence>
<dbReference type="OMA" id="MVYDRAM"/>
<dbReference type="InParanoid" id="A0A0L0HCF7"/>
<dbReference type="EMBL" id="KQ257460">
    <property type="protein sequence ID" value="KNC98616.1"/>
    <property type="molecule type" value="Genomic_DNA"/>
</dbReference>
<dbReference type="AlphaFoldDB" id="A0A0L0HCF7"/>
<name>A0A0L0HCF7_SPIPD</name>
<comment type="subcellular location">
    <subcellularLocation>
        <location evidence="1">Membrane</location>
    </subcellularLocation>
</comment>
<dbReference type="InterPro" id="IPR036322">
    <property type="entry name" value="WD40_repeat_dom_sf"/>
</dbReference>
<dbReference type="GeneID" id="27692485"/>
<dbReference type="VEuPathDB" id="FungiDB:SPPG_09360"/>
<dbReference type="GO" id="GO:0000139">
    <property type="term" value="C:Golgi membrane"/>
    <property type="evidence" value="ECO:0007669"/>
    <property type="project" value="TreeGrafter"/>
</dbReference>
<dbReference type="eggNOG" id="KOG2006">
    <property type="taxonomic scope" value="Eukaryota"/>
</dbReference>
<reference evidence="4 5" key="1">
    <citation type="submission" date="2009-08" db="EMBL/GenBank/DDBJ databases">
        <title>The Genome Sequence of Spizellomyces punctatus strain DAOM BR117.</title>
        <authorList>
            <consortium name="The Broad Institute Genome Sequencing Platform"/>
            <person name="Russ C."/>
            <person name="Cuomo C."/>
            <person name="Shea T."/>
            <person name="Young S.K."/>
            <person name="Zeng Q."/>
            <person name="Koehrsen M."/>
            <person name="Haas B."/>
            <person name="Borodovsky M."/>
            <person name="Guigo R."/>
            <person name="Alvarado L."/>
            <person name="Berlin A."/>
            <person name="Bochicchio J."/>
            <person name="Borenstein D."/>
            <person name="Chapman S."/>
            <person name="Chen Z."/>
            <person name="Engels R."/>
            <person name="Freedman E."/>
            <person name="Gellesch M."/>
            <person name="Goldberg J."/>
            <person name="Griggs A."/>
            <person name="Gujja S."/>
            <person name="Heiman D."/>
            <person name="Hepburn T."/>
            <person name="Howarth C."/>
            <person name="Jen D."/>
            <person name="Larson L."/>
            <person name="Lewis B."/>
            <person name="Mehta T."/>
            <person name="Park D."/>
            <person name="Pearson M."/>
            <person name="Roberts A."/>
            <person name="Saif S."/>
            <person name="Shenoy N."/>
            <person name="Sisk P."/>
            <person name="Stolte C."/>
            <person name="Sykes S."/>
            <person name="Thomson T."/>
            <person name="Walk T."/>
            <person name="White J."/>
            <person name="Yandava C."/>
            <person name="Burger G."/>
            <person name="Gray M.W."/>
            <person name="Holland P.W.H."/>
            <person name="King N."/>
            <person name="Lang F.B.F."/>
            <person name="Roger A.J."/>
            <person name="Ruiz-Trillo I."/>
            <person name="Lander E."/>
            <person name="Nusbaum C."/>
        </authorList>
    </citation>
    <scope>NUCLEOTIDE SEQUENCE [LARGE SCALE GENOMIC DNA]</scope>
    <source>
        <strain evidence="4 5">DAOM BR117</strain>
    </source>
</reference>
<dbReference type="RefSeq" id="XP_016606656.1">
    <property type="nucleotide sequence ID" value="XM_016757519.1"/>
</dbReference>
<evidence type="ECO:0000256" key="2">
    <source>
        <dbReference type="ARBA" id="ARBA00023136"/>
    </source>
</evidence>
<dbReference type="FunCoup" id="A0A0L0HCF7">
    <property type="interactions" value="132"/>
</dbReference>
<dbReference type="SUPFAM" id="SSF50978">
    <property type="entry name" value="WD40 repeat-like"/>
    <property type="match status" value="1"/>
</dbReference>
<dbReference type="Proteomes" id="UP000053201">
    <property type="component" value="Unassembled WGS sequence"/>
</dbReference>
<evidence type="ECO:0000313" key="4">
    <source>
        <dbReference type="EMBL" id="KNC98616.1"/>
    </source>
</evidence>
<dbReference type="GO" id="GO:0034066">
    <property type="term" value="C:Ric1-Rgp1 guanyl-nucleotide exchange factor complex"/>
    <property type="evidence" value="ECO:0007669"/>
    <property type="project" value="InterPro"/>
</dbReference>
<dbReference type="Pfam" id="PF25440">
    <property type="entry name" value="Beta-prop_RIC1_2nd"/>
    <property type="match status" value="1"/>
</dbReference>
<dbReference type="PANTHER" id="PTHR22746:SF10">
    <property type="entry name" value="GUANINE NUCLEOTIDE EXCHANGE FACTOR SUBUNIT RIC1"/>
    <property type="match status" value="1"/>
</dbReference>
<proteinExistence type="predicted"/>
<feature type="domain" description="RIC1 C-terminal alpha solenoid region" evidence="3">
    <location>
        <begin position="620"/>
        <end position="781"/>
    </location>
</feature>
<evidence type="ECO:0000313" key="5">
    <source>
        <dbReference type="Proteomes" id="UP000053201"/>
    </source>
</evidence>
<dbReference type="GO" id="GO:0006886">
    <property type="term" value="P:intracellular protein transport"/>
    <property type="evidence" value="ECO:0007669"/>
    <property type="project" value="InterPro"/>
</dbReference>
<dbReference type="InterPro" id="IPR009771">
    <property type="entry name" value="RIC1_C"/>
</dbReference>
<dbReference type="Pfam" id="PF07064">
    <property type="entry name" value="RIC1"/>
    <property type="match status" value="1"/>
</dbReference>
<gene>
    <name evidence="4" type="ORF">SPPG_09360</name>
</gene>
<accession>A0A0L0HCF7</accession>
<evidence type="ECO:0000259" key="3">
    <source>
        <dbReference type="Pfam" id="PF07064"/>
    </source>
</evidence>
<keyword evidence="2" id="KW-0472">Membrane</keyword>
<dbReference type="PANTHER" id="PTHR22746">
    <property type="entry name" value="RAB6A-GEF COMPLEX PARTNER PROTEIN 1"/>
    <property type="match status" value="1"/>
</dbReference>
<dbReference type="GO" id="GO:0005829">
    <property type="term" value="C:cytosol"/>
    <property type="evidence" value="ECO:0007669"/>
    <property type="project" value="TreeGrafter"/>
</dbReference>
<dbReference type="STRING" id="645134.A0A0L0HCF7"/>
<protein>
    <recommendedName>
        <fullName evidence="3">RIC1 C-terminal alpha solenoid region domain-containing protein</fullName>
    </recommendedName>
</protein>
<organism evidence="4 5">
    <name type="scientific">Spizellomyces punctatus (strain DAOM BR117)</name>
    <dbReference type="NCBI Taxonomy" id="645134"/>
    <lineage>
        <taxon>Eukaryota</taxon>
        <taxon>Fungi</taxon>
        <taxon>Fungi incertae sedis</taxon>
        <taxon>Chytridiomycota</taxon>
        <taxon>Chytridiomycota incertae sedis</taxon>
        <taxon>Chytridiomycetes</taxon>
        <taxon>Spizellomycetales</taxon>
        <taxon>Spizellomycetaceae</taxon>
        <taxon>Spizellomyces</taxon>
    </lineage>
</organism>
<sequence length="1064" mass="119436">MALDIDTGVQCGIGLKNELILCTQRSPSLLSLSWNGEVNLAGTVSLLDLDFYEDGGDGLAQIVANASMDLFAWVTVTGNAYLAQRGKGVRNTPGSKGVMSTWSGLRFYGGEENDARSTYVAINSLFHLVAVGTTTGEVHVFSLTEDRSELRFSHKCTVESAGGGYGSVQLGAVSALHWSRDGYALAVGWIIGGLSVWSTFGHLLMCTVSEDVLAQQVEDSSDASMEQYFSGVRDLFWGIGSYELHVLPVEIFSHDPITEISVLQFAKSALACSNIQDNSRCIILVQDDKLLLYEGNYWDFDVMNLDMPQWDTIQIPTMYITQNWPIKHTSINSTGHYVAIAGTKGLAHYSAVSNRWKLFGNEQQEQSFTVTGGMLWYRDILIVACQDLDTQNHELRFFSRETNLSSTLALHTERLPRCIVAMNCLDANLLIYAADNVMRFYSITTESERVRLALQQQISLEGVIMNPSSVQSISWYSPAGEGTVEDIIHAPVVILSCGELSILRELWDGGWEMIGLSDKIEFFWVSRHQDRVGDLVNSLWAYDASGFKIWVNLNLTSDETSALVPKENLTESLQLHVDFYPLTIMMHRGIIAGVNQRMTVRTAMNCTLYRLDLRTHLFLHTMIRYMLSQGSEKEAITFADYYRHLAYFDHALEVLLHQVLEIEAETYAGFSPDAILPRVIRFLEHFPDYLDIIVQCARKTEVALWEYFFSIAGDPKELFKKSLENGFLKTATSYLIIIQTLEPATVSGKLAVDLLERAFELEDFETGKELVRFLTSIDGAEGEIYRDIIRSNSNFAAFDNSQSKTTDQTQKSNATDEARMSDSFYLEILISKHARQLLRKYRLRAFGRFAVALDFSMEVWLEKERNRAALIDDMPMAFASIHEQFQWPWPNDMKQIQAIVKASSDPQTTIRRKTYAYADGTFARALDGGATEAGRLQSRDDSDPALSASTQMLRRRAKTTFSPTKSGMSGIHPGGLSKPEVSEIWVLLQATLKSGCRQWAILLASMLMDLNILRDLLKDEEGRTLLGTWRALMLGTNCRGYRQLLKAMEDNVGEEETESQAVTD</sequence>
<keyword evidence="5" id="KW-1185">Reference proteome</keyword>
<dbReference type="GO" id="GO:0042147">
    <property type="term" value="P:retrograde transport, endosome to Golgi"/>
    <property type="evidence" value="ECO:0007669"/>
    <property type="project" value="TreeGrafter"/>
</dbReference>
<dbReference type="OrthoDB" id="67540at2759"/>